<keyword evidence="1" id="KW-0732">Signal</keyword>
<evidence type="ECO:0000313" key="3">
    <source>
        <dbReference type="Proteomes" id="UP000242763"/>
    </source>
</evidence>
<dbReference type="PANTHER" id="PTHR42941">
    <property type="entry name" value="SLL1037 PROTEIN"/>
    <property type="match status" value="1"/>
</dbReference>
<gene>
    <name evidence="2" type="ORF">SAMN03080618_03395</name>
</gene>
<dbReference type="RefSeq" id="WP_091524814.1">
    <property type="nucleotide sequence ID" value="NZ_FORF01000032.1"/>
</dbReference>
<keyword evidence="3" id="KW-1185">Reference proteome</keyword>
<dbReference type="PANTHER" id="PTHR42941:SF1">
    <property type="entry name" value="SLL1037 PROTEIN"/>
    <property type="match status" value="1"/>
</dbReference>
<dbReference type="Gene3D" id="3.40.190.10">
    <property type="entry name" value="Periplasmic binding protein-like II"/>
    <property type="match status" value="2"/>
</dbReference>
<dbReference type="NCBIfam" id="TIGR02122">
    <property type="entry name" value="TRAP_TAXI"/>
    <property type="match status" value="1"/>
</dbReference>
<feature type="chain" id="PRO_5017353511" description="TRAP transporter solute receptor, TAXI family" evidence="1">
    <location>
        <begin position="24"/>
        <end position="327"/>
    </location>
</feature>
<sequence length="327" mass="35252">MKIHTQILAAAFSLSLAAAPAYAEEEIKLTKPVMSAASQVGGSLYVTYVAAWIQAVTEKFPGLSITQEPGGSSQNVVLVSTGETDFGITASSQAYLGYYGKEWAKGVEYKNIAGLHPAFPTYMTIVTLADSKIKTFEDLAGAELAVGVPGGGSDVIAREISAHFDVVPARFINASWEDTGGLLRDGLADAVLYIAGHPAGFLQEQEVSNDLRFISLSEEQIESFLGAHPYYAPVELKAGTYKVLDDKFSTIGQMNFMIGSPDLPDDFVTALLDGVYSRVDLLERAHPNFSETRVENVRGIPVPLHPAAKRYYEERGIEVREAPAPAN</sequence>
<evidence type="ECO:0008006" key="4">
    <source>
        <dbReference type="Google" id="ProtNLM"/>
    </source>
</evidence>
<evidence type="ECO:0000313" key="2">
    <source>
        <dbReference type="EMBL" id="SFJ59079.1"/>
    </source>
</evidence>
<proteinExistence type="predicted"/>
<protein>
    <recommendedName>
        <fullName evidence="4">TRAP transporter solute receptor, TAXI family</fullName>
    </recommendedName>
</protein>
<feature type="signal peptide" evidence="1">
    <location>
        <begin position="1"/>
        <end position="23"/>
    </location>
</feature>
<dbReference type="OrthoDB" id="9776669at2"/>
<name>A0A1I3SMZ2_9HYPH</name>
<dbReference type="EMBL" id="FORF01000032">
    <property type="protein sequence ID" value="SFJ59079.1"/>
    <property type="molecule type" value="Genomic_DNA"/>
</dbReference>
<dbReference type="InterPro" id="IPR011852">
    <property type="entry name" value="TRAP_TAXI"/>
</dbReference>
<evidence type="ECO:0000256" key="1">
    <source>
        <dbReference type="SAM" id="SignalP"/>
    </source>
</evidence>
<accession>A0A1I3SMZ2</accession>
<reference evidence="3" key="1">
    <citation type="submission" date="2016-10" db="EMBL/GenBank/DDBJ databases">
        <authorList>
            <person name="Varghese N."/>
            <person name="Submissions S."/>
        </authorList>
    </citation>
    <scope>NUCLEOTIDE SEQUENCE [LARGE SCALE GENOMIC DNA]</scope>
    <source>
        <strain evidence="3">DSM 21857</strain>
    </source>
</reference>
<organism evidence="2 3">
    <name type="scientific">Aquamicrobium aerolatum DSM 21857</name>
    <dbReference type="NCBI Taxonomy" id="1121003"/>
    <lineage>
        <taxon>Bacteria</taxon>
        <taxon>Pseudomonadati</taxon>
        <taxon>Pseudomonadota</taxon>
        <taxon>Alphaproteobacteria</taxon>
        <taxon>Hyphomicrobiales</taxon>
        <taxon>Phyllobacteriaceae</taxon>
        <taxon>Aerobium</taxon>
    </lineage>
</organism>
<dbReference type="Pfam" id="PF16868">
    <property type="entry name" value="NMT1_3"/>
    <property type="match status" value="1"/>
</dbReference>
<dbReference type="SUPFAM" id="SSF53850">
    <property type="entry name" value="Periplasmic binding protein-like II"/>
    <property type="match status" value="1"/>
</dbReference>
<dbReference type="Proteomes" id="UP000242763">
    <property type="component" value="Unassembled WGS sequence"/>
</dbReference>
<dbReference type="AlphaFoldDB" id="A0A1I3SMZ2"/>
<dbReference type="STRING" id="1121003.SAMN03080618_03395"/>